<comment type="caution">
    <text evidence="1">The sequence shown here is derived from an EMBL/GenBank/DDBJ whole genome shotgun (WGS) entry which is preliminary data.</text>
</comment>
<accession>A0A371H181</accession>
<dbReference type="OrthoDB" id="670199at2759"/>
<dbReference type="EMBL" id="QJKJ01003851">
    <property type="protein sequence ID" value="RDX96582.1"/>
    <property type="molecule type" value="Genomic_DNA"/>
</dbReference>
<sequence length="75" mass="8511">MSARELKLIAGKLCSRWDGPFVITNIFPHGVVQLKDEQSNYTFQVNGHQIKPFYQGPAPIAVWGNSRKQNLSRIL</sequence>
<proteinExistence type="predicted"/>
<evidence type="ECO:0000313" key="2">
    <source>
        <dbReference type="Proteomes" id="UP000257109"/>
    </source>
</evidence>
<dbReference type="Proteomes" id="UP000257109">
    <property type="component" value="Unassembled WGS sequence"/>
</dbReference>
<evidence type="ECO:0000313" key="1">
    <source>
        <dbReference type="EMBL" id="RDX96582.1"/>
    </source>
</evidence>
<keyword evidence="2" id="KW-1185">Reference proteome</keyword>
<reference evidence="1" key="1">
    <citation type="submission" date="2018-05" db="EMBL/GenBank/DDBJ databases">
        <title>Draft genome of Mucuna pruriens seed.</title>
        <authorList>
            <person name="Nnadi N.E."/>
            <person name="Vos R."/>
            <person name="Hasami M.H."/>
            <person name="Devisetty U.K."/>
            <person name="Aguiy J.C."/>
        </authorList>
    </citation>
    <scope>NUCLEOTIDE SEQUENCE [LARGE SCALE GENOMIC DNA]</scope>
    <source>
        <strain evidence="1">JCA_2017</strain>
    </source>
</reference>
<gene>
    <name evidence="1" type="ORF">CR513_20759</name>
</gene>
<dbReference type="AlphaFoldDB" id="A0A371H181"/>
<organism evidence="1 2">
    <name type="scientific">Mucuna pruriens</name>
    <name type="common">Velvet bean</name>
    <name type="synonym">Dolichos pruriens</name>
    <dbReference type="NCBI Taxonomy" id="157652"/>
    <lineage>
        <taxon>Eukaryota</taxon>
        <taxon>Viridiplantae</taxon>
        <taxon>Streptophyta</taxon>
        <taxon>Embryophyta</taxon>
        <taxon>Tracheophyta</taxon>
        <taxon>Spermatophyta</taxon>
        <taxon>Magnoliopsida</taxon>
        <taxon>eudicotyledons</taxon>
        <taxon>Gunneridae</taxon>
        <taxon>Pentapetalae</taxon>
        <taxon>rosids</taxon>
        <taxon>fabids</taxon>
        <taxon>Fabales</taxon>
        <taxon>Fabaceae</taxon>
        <taxon>Papilionoideae</taxon>
        <taxon>50 kb inversion clade</taxon>
        <taxon>NPAAA clade</taxon>
        <taxon>indigoferoid/millettioid clade</taxon>
        <taxon>Phaseoleae</taxon>
        <taxon>Mucuna</taxon>
    </lineage>
</organism>
<name>A0A371H181_MUCPR</name>
<protein>
    <submittedName>
        <fullName evidence="1">Uncharacterized protein</fullName>
    </submittedName>
</protein>
<feature type="non-terminal residue" evidence="1">
    <location>
        <position position="1"/>
    </location>
</feature>